<protein>
    <recommendedName>
        <fullName evidence="5">Lipoprotein</fullName>
    </recommendedName>
</protein>
<keyword evidence="2" id="KW-0732">Signal</keyword>
<dbReference type="Proteomes" id="UP001321477">
    <property type="component" value="Chromosome"/>
</dbReference>
<name>A0ABM8H5H0_9MICO</name>
<feature type="region of interest" description="Disordered" evidence="1">
    <location>
        <begin position="27"/>
        <end position="106"/>
    </location>
</feature>
<feature type="chain" id="PRO_5046727508" description="Lipoprotein" evidence="2">
    <location>
        <begin position="25"/>
        <end position="106"/>
    </location>
</feature>
<feature type="compositionally biased region" description="Low complexity" evidence="1">
    <location>
        <begin position="74"/>
        <end position="84"/>
    </location>
</feature>
<evidence type="ECO:0008006" key="5">
    <source>
        <dbReference type="Google" id="ProtNLM"/>
    </source>
</evidence>
<proteinExistence type="predicted"/>
<gene>
    <name evidence="3" type="ORF">GCM10025870_31290</name>
</gene>
<feature type="signal peptide" evidence="2">
    <location>
        <begin position="1"/>
        <end position="24"/>
    </location>
</feature>
<evidence type="ECO:0000313" key="4">
    <source>
        <dbReference type="Proteomes" id="UP001321477"/>
    </source>
</evidence>
<accession>A0ABM8H5H0</accession>
<organism evidence="3 4">
    <name type="scientific">Agromyces marinus</name>
    <dbReference type="NCBI Taxonomy" id="1389020"/>
    <lineage>
        <taxon>Bacteria</taxon>
        <taxon>Bacillati</taxon>
        <taxon>Actinomycetota</taxon>
        <taxon>Actinomycetes</taxon>
        <taxon>Micrococcales</taxon>
        <taxon>Microbacteriaceae</taxon>
        <taxon>Agromyces</taxon>
    </lineage>
</organism>
<evidence type="ECO:0000313" key="3">
    <source>
        <dbReference type="EMBL" id="BDZ56056.1"/>
    </source>
</evidence>
<dbReference type="EMBL" id="AP027734">
    <property type="protein sequence ID" value="BDZ56056.1"/>
    <property type="molecule type" value="Genomic_DNA"/>
</dbReference>
<reference evidence="4" key="1">
    <citation type="journal article" date="2019" name="Int. J. Syst. Evol. Microbiol.">
        <title>The Global Catalogue of Microorganisms (GCM) 10K type strain sequencing project: providing services to taxonomists for standard genome sequencing and annotation.</title>
        <authorList>
            <consortium name="The Broad Institute Genomics Platform"/>
            <consortium name="The Broad Institute Genome Sequencing Center for Infectious Disease"/>
            <person name="Wu L."/>
            <person name="Ma J."/>
        </authorList>
    </citation>
    <scope>NUCLEOTIDE SEQUENCE [LARGE SCALE GENOMIC DNA]</scope>
    <source>
        <strain evidence="4">NBRC 109019</strain>
    </source>
</reference>
<evidence type="ECO:0000256" key="1">
    <source>
        <dbReference type="SAM" id="MobiDB-lite"/>
    </source>
</evidence>
<sequence length="106" mass="10569">MNTATALIRITAAASAVAFGVALAGCQGTRSDDSSESAQTSASSVLRDDLSPLHSGLTAETFQLPESTVDDDLSPAAPKSGTSPSPTPSPAEVPAIDDDLSPLGGR</sequence>
<keyword evidence="4" id="KW-1185">Reference proteome</keyword>
<evidence type="ECO:0000256" key="2">
    <source>
        <dbReference type="SAM" id="SignalP"/>
    </source>
</evidence>
<dbReference type="RefSeq" id="WP_234659295.1">
    <property type="nucleotide sequence ID" value="NZ_AP027734.1"/>
</dbReference>